<evidence type="ECO:0000313" key="3">
    <source>
        <dbReference type="Proteomes" id="UP000001549"/>
    </source>
</evidence>
<feature type="transmembrane region" description="Helical" evidence="1">
    <location>
        <begin position="355"/>
        <end position="380"/>
    </location>
</feature>
<feature type="transmembrane region" description="Helical" evidence="1">
    <location>
        <begin position="111"/>
        <end position="128"/>
    </location>
</feature>
<dbReference type="STRING" id="656024.FsymDg_1647"/>
<keyword evidence="1" id="KW-1133">Transmembrane helix</keyword>
<dbReference type="eggNOG" id="COG3307">
    <property type="taxonomic scope" value="Bacteria"/>
</dbReference>
<evidence type="ECO:0000256" key="1">
    <source>
        <dbReference type="SAM" id="Phobius"/>
    </source>
</evidence>
<dbReference type="Proteomes" id="UP000001549">
    <property type="component" value="Chromosome"/>
</dbReference>
<feature type="transmembrane region" description="Helical" evidence="1">
    <location>
        <begin position="74"/>
        <end position="91"/>
    </location>
</feature>
<feature type="transmembrane region" description="Helical" evidence="1">
    <location>
        <begin position="199"/>
        <end position="217"/>
    </location>
</feature>
<feature type="transmembrane region" description="Helical" evidence="1">
    <location>
        <begin position="135"/>
        <end position="157"/>
    </location>
</feature>
<reference evidence="2 3" key="1">
    <citation type="submission" date="2011-05" db="EMBL/GenBank/DDBJ databases">
        <title>Complete sequence of chromosome of Frankia symbiont of Datisca glomerata.</title>
        <authorList>
            <consortium name="US DOE Joint Genome Institute"/>
            <person name="Lucas S."/>
            <person name="Han J."/>
            <person name="Lapidus A."/>
            <person name="Cheng J.-F."/>
            <person name="Goodwin L."/>
            <person name="Pitluck S."/>
            <person name="Peters L."/>
            <person name="Mikhailova N."/>
            <person name="Chertkov O."/>
            <person name="Teshima H."/>
            <person name="Han C."/>
            <person name="Tapia R."/>
            <person name="Land M."/>
            <person name="Hauser L."/>
            <person name="Kyrpides N."/>
            <person name="Ivanova N."/>
            <person name="Pagani I."/>
            <person name="Berry A."/>
            <person name="Pawlowski K."/>
            <person name="Persson T."/>
            <person name="Vanden Heuvel B."/>
            <person name="Benson D."/>
            <person name="Woyke T."/>
        </authorList>
    </citation>
    <scope>NUCLEOTIDE SEQUENCE [LARGE SCALE GENOMIC DNA]</scope>
    <source>
        <strain evidence="3">4085684</strain>
    </source>
</reference>
<proteinExistence type="predicted"/>
<sequence>MEPMLNLSPPRTGHQHPLVVRHPLVRAWPVTVVVAAFGPYLMNGVRTEQVVVYGSLLASLPFLASRLRFDGRYACVLGLWAFLAFSTMINPDSSVVSGRFLPGSMLSGVDNYLYPLAALLLVSCWLAAGYTRLVLLDVVCTAFVVLVAGNGIIAFSGLFINPTGWLQKFWGYGPATLETTVAVRAFSNGRLTGIFTQPAEAGIAYSLALFAALYLFGRPSRDRPVLLGIVATPVLVGGVLSVSKTFLLIGVPLALWQAVRQGWRLRRVLVIAAMAGLFRIALNQVDIPQWRGAWMLSALFSGGDGGSVMEKYTAGRLGSNGASGMAFDYVLATRPWFGYGASGLAVPYDSSWVEVIIVGGVLGVVLFTLVLAVLVGTWLGGRPARSGPQRPFATSVLVMSLAATAGLPAFTANRVALFIWIFLALLLLVGDSPPDRTRKAAGKPLEKAL</sequence>
<keyword evidence="3" id="KW-1185">Reference proteome</keyword>
<gene>
    <name evidence="2" type="ordered locus">FsymDg_1647</name>
</gene>
<dbReference type="KEGG" id="fsy:FsymDg_1647"/>
<keyword evidence="1" id="KW-0472">Membrane</keyword>
<dbReference type="HOGENOM" id="CLU_600976_0_0_11"/>
<protein>
    <recommendedName>
        <fullName evidence="4">O-antigen polymerase</fullName>
    </recommendedName>
</protein>
<name>F8B4Q1_9ACTN</name>
<accession>F8B4Q1</accession>
<evidence type="ECO:0000313" key="2">
    <source>
        <dbReference type="EMBL" id="AEH09103.1"/>
    </source>
</evidence>
<feature type="transmembrane region" description="Helical" evidence="1">
    <location>
        <begin position="268"/>
        <end position="285"/>
    </location>
</feature>
<feature type="transmembrane region" description="Helical" evidence="1">
    <location>
        <begin position="416"/>
        <end position="433"/>
    </location>
</feature>
<evidence type="ECO:0008006" key="4">
    <source>
        <dbReference type="Google" id="ProtNLM"/>
    </source>
</evidence>
<organism evidence="2 3">
    <name type="scientific">Candidatus Protofrankia datiscae</name>
    <dbReference type="NCBI Taxonomy" id="2716812"/>
    <lineage>
        <taxon>Bacteria</taxon>
        <taxon>Bacillati</taxon>
        <taxon>Actinomycetota</taxon>
        <taxon>Actinomycetes</taxon>
        <taxon>Frankiales</taxon>
        <taxon>Frankiaceae</taxon>
        <taxon>Protofrankia</taxon>
    </lineage>
</organism>
<keyword evidence="1" id="KW-0812">Transmembrane</keyword>
<dbReference type="EMBL" id="CP002801">
    <property type="protein sequence ID" value="AEH09103.1"/>
    <property type="molecule type" value="Genomic_DNA"/>
</dbReference>
<dbReference type="AlphaFoldDB" id="F8B4Q1"/>
<feature type="transmembrane region" description="Helical" evidence="1">
    <location>
        <begin position="229"/>
        <end position="256"/>
    </location>
</feature>